<keyword evidence="3" id="KW-0539">Nucleus</keyword>
<dbReference type="PANTHER" id="PTHR40621">
    <property type="entry name" value="TRANSCRIPTION FACTOR KAPC-RELATED"/>
    <property type="match status" value="1"/>
</dbReference>
<evidence type="ECO:0000256" key="4">
    <source>
        <dbReference type="SAM" id="MobiDB-lite"/>
    </source>
</evidence>
<dbReference type="Gene3D" id="1.10.238.100">
    <property type="entry name" value="YAP1 redox domain. Chain B"/>
    <property type="match status" value="1"/>
</dbReference>
<dbReference type="AlphaFoldDB" id="A0A4V3XED0"/>
<dbReference type="InterPro" id="IPR023167">
    <property type="entry name" value="Yap1_redox_dom_sf"/>
</dbReference>
<dbReference type="InterPro" id="IPR013910">
    <property type="entry name" value="TF_PAP1"/>
</dbReference>
<proteinExistence type="predicted"/>
<reference evidence="6 7" key="1">
    <citation type="submission" date="2019-02" db="EMBL/GenBank/DDBJ databases">
        <title>Genome sequencing of the rare red list fungi Bondarzewia mesenterica.</title>
        <authorList>
            <person name="Buettner E."/>
            <person name="Kellner H."/>
        </authorList>
    </citation>
    <scope>NUCLEOTIDE SEQUENCE [LARGE SCALE GENOMIC DNA]</scope>
    <source>
        <strain evidence="6 7">DSM 108281</strain>
    </source>
</reference>
<dbReference type="GO" id="GO:0001228">
    <property type="term" value="F:DNA-binding transcription activator activity, RNA polymerase II-specific"/>
    <property type="evidence" value="ECO:0007669"/>
    <property type="project" value="TreeGrafter"/>
</dbReference>
<dbReference type="SMART" id="SM00338">
    <property type="entry name" value="BRLZ"/>
    <property type="match status" value="1"/>
</dbReference>
<dbReference type="GO" id="GO:0090575">
    <property type="term" value="C:RNA polymerase II transcription regulator complex"/>
    <property type="evidence" value="ECO:0007669"/>
    <property type="project" value="TreeGrafter"/>
</dbReference>
<feature type="region of interest" description="Disordered" evidence="4">
    <location>
        <begin position="249"/>
        <end position="287"/>
    </location>
</feature>
<dbReference type="SUPFAM" id="SSF57959">
    <property type="entry name" value="Leucine zipper domain"/>
    <property type="match status" value="1"/>
</dbReference>
<feature type="region of interest" description="Disordered" evidence="4">
    <location>
        <begin position="39"/>
        <end position="206"/>
    </location>
</feature>
<dbReference type="GO" id="GO:0000976">
    <property type="term" value="F:transcription cis-regulatory region binding"/>
    <property type="evidence" value="ECO:0007669"/>
    <property type="project" value="InterPro"/>
</dbReference>
<dbReference type="Pfam" id="PF08601">
    <property type="entry name" value="PAP1"/>
    <property type="match status" value="1"/>
</dbReference>
<dbReference type="InterPro" id="IPR004827">
    <property type="entry name" value="bZIP"/>
</dbReference>
<dbReference type="Pfam" id="PF00170">
    <property type="entry name" value="bZIP_1"/>
    <property type="match status" value="1"/>
</dbReference>
<dbReference type="PANTHER" id="PTHR40621:SF6">
    <property type="entry name" value="AP-1-LIKE TRANSCRIPTION FACTOR YAP1-RELATED"/>
    <property type="match status" value="1"/>
</dbReference>
<feature type="region of interest" description="Disordered" evidence="4">
    <location>
        <begin position="423"/>
        <end position="475"/>
    </location>
</feature>
<feature type="compositionally biased region" description="Basic and acidic residues" evidence="4">
    <location>
        <begin position="156"/>
        <end position="206"/>
    </location>
</feature>
<dbReference type="CDD" id="cd14688">
    <property type="entry name" value="bZIP_YAP"/>
    <property type="match status" value="1"/>
</dbReference>
<sequence length="590" mass="63601">MEGFDAVAPLWDFSQTPTSFSQLGDDDFLALLQKQFESDAGNDHTNPLNIPTIPHDGVDPSKLTRLPPPAPPPPLSDDSSSPSPPSVHSAQDSSSSRRQSGVYANSTAEAESEEHLLKRKASDDDLGEGPSHKSQHTASTRKGTSRRKSSGNPAQDETRLMKRKEQNRAAQRAFRERKEKHVKDLEDKLAELETKNEMSQTENEHLKELLRRLQEENLSLKQSQFTFAVPKPSTSSVESQSFKNVATTSFNLSSTPSSSVSKNQAGSPLSSFPPGTSSLETPSNFPSDIDFGSLTPFDINMLDDTQLPVDGSMNYDFGYGQSVPPTKTPYKTIASNPMFMSFAEPAPLDTNGLHNDKTLSETAAANGTSPFDLQAFNLWSGQSPPSENNHASQVGSLDELFGGSIFGTQAPVDFSVLMKSPSTSSISPVLHAHNRSPPSSSTSPASSANASSPSTREGESSSSSDCSPDVCPKTKQDLERRIEAAGNSMFAPPPGEPSFPAIRKGSQGDRPMVMCKGATFPATEKSEKNVEVLSAWRSITSHPHFKSSNIDINELCAEFTDKARCDGTKVVLDPQGVNQILEKLAAKLSP</sequence>
<dbReference type="GO" id="GO:0033554">
    <property type="term" value="P:cellular response to stress"/>
    <property type="evidence" value="ECO:0007669"/>
    <property type="project" value="UniProtKB-ARBA"/>
</dbReference>
<feature type="compositionally biased region" description="Polar residues" evidence="4">
    <location>
        <begin position="262"/>
        <end position="286"/>
    </location>
</feature>
<accession>A0A4V3XED0</accession>
<dbReference type="PROSITE" id="PS50217">
    <property type="entry name" value="BZIP"/>
    <property type="match status" value="1"/>
</dbReference>
<gene>
    <name evidence="6" type="ORF">EW146_g6988</name>
</gene>
<dbReference type="GO" id="GO:0005737">
    <property type="term" value="C:cytoplasm"/>
    <property type="evidence" value="ECO:0007669"/>
    <property type="project" value="UniProtKB-SubCell"/>
</dbReference>
<dbReference type="OrthoDB" id="2593073at2759"/>
<dbReference type="Proteomes" id="UP000310158">
    <property type="component" value="Unassembled WGS sequence"/>
</dbReference>
<feature type="compositionally biased region" description="Low complexity" evidence="4">
    <location>
        <begin position="76"/>
        <end position="100"/>
    </location>
</feature>
<feature type="compositionally biased region" description="Low complexity" evidence="4">
    <location>
        <begin position="435"/>
        <end position="467"/>
    </location>
</feature>
<dbReference type="PROSITE" id="PS00036">
    <property type="entry name" value="BZIP_BASIC"/>
    <property type="match status" value="1"/>
</dbReference>
<feature type="domain" description="BZIP" evidence="5">
    <location>
        <begin position="157"/>
        <end position="220"/>
    </location>
</feature>
<feature type="compositionally biased region" description="Pro residues" evidence="4">
    <location>
        <begin position="66"/>
        <end position="75"/>
    </location>
</feature>
<organism evidence="6 7">
    <name type="scientific">Bondarzewia mesenterica</name>
    <dbReference type="NCBI Taxonomy" id="1095465"/>
    <lineage>
        <taxon>Eukaryota</taxon>
        <taxon>Fungi</taxon>
        <taxon>Dikarya</taxon>
        <taxon>Basidiomycota</taxon>
        <taxon>Agaricomycotina</taxon>
        <taxon>Agaricomycetes</taxon>
        <taxon>Russulales</taxon>
        <taxon>Bondarzewiaceae</taxon>
        <taxon>Bondarzewia</taxon>
    </lineage>
</organism>
<dbReference type="InterPro" id="IPR050936">
    <property type="entry name" value="AP-1-like"/>
</dbReference>
<name>A0A4V3XED0_9AGAM</name>
<evidence type="ECO:0000256" key="2">
    <source>
        <dbReference type="ARBA" id="ARBA00004496"/>
    </source>
</evidence>
<evidence type="ECO:0000313" key="6">
    <source>
        <dbReference type="EMBL" id="THH13203.1"/>
    </source>
</evidence>
<comment type="caution">
    <text evidence="6">The sequence shown here is derived from an EMBL/GenBank/DDBJ whole genome shotgun (WGS) entry which is preliminary data.</text>
</comment>
<protein>
    <recommendedName>
        <fullName evidence="5">BZIP domain-containing protein</fullName>
    </recommendedName>
</protein>
<evidence type="ECO:0000313" key="7">
    <source>
        <dbReference type="Proteomes" id="UP000310158"/>
    </source>
</evidence>
<comment type="subcellular location">
    <subcellularLocation>
        <location evidence="2">Cytoplasm</location>
    </subcellularLocation>
    <subcellularLocation>
        <location evidence="1">Nucleus</location>
    </subcellularLocation>
</comment>
<evidence type="ECO:0000256" key="1">
    <source>
        <dbReference type="ARBA" id="ARBA00004123"/>
    </source>
</evidence>
<dbReference type="EMBL" id="SGPL01000378">
    <property type="protein sequence ID" value="THH13203.1"/>
    <property type="molecule type" value="Genomic_DNA"/>
</dbReference>
<evidence type="ECO:0000259" key="5">
    <source>
        <dbReference type="PROSITE" id="PS50217"/>
    </source>
</evidence>
<dbReference type="InterPro" id="IPR046347">
    <property type="entry name" value="bZIP_sf"/>
</dbReference>
<feature type="compositionally biased region" description="Basic and acidic residues" evidence="4">
    <location>
        <begin position="113"/>
        <end position="123"/>
    </location>
</feature>
<feature type="compositionally biased region" description="Low complexity" evidence="4">
    <location>
        <begin position="249"/>
        <end position="261"/>
    </location>
</feature>
<keyword evidence="7" id="KW-1185">Reference proteome</keyword>
<dbReference type="Gene3D" id="1.20.5.170">
    <property type="match status" value="1"/>
</dbReference>
<dbReference type="SUPFAM" id="SSF111430">
    <property type="entry name" value="YAP1 redox domain"/>
    <property type="match status" value="1"/>
</dbReference>
<evidence type="ECO:0000256" key="3">
    <source>
        <dbReference type="ARBA" id="ARBA00023242"/>
    </source>
</evidence>